<dbReference type="GO" id="GO:0006139">
    <property type="term" value="P:nucleobase-containing compound metabolic process"/>
    <property type="evidence" value="ECO:0007669"/>
    <property type="project" value="InterPro"/>
</dbReference>
<keyword evidence="1 4" id="KW-0808">Transferase</keyword>
<evidence type="ECO:0000256" key="1">
    <source>
        <dbReference type="ARBA" id="ARBA00022679"/>
    </source>
</evidence>
<keyword evidence="7" id="KW-1185">Reference proteome</keyword>
<name>A0A194Q0J6_PAPXU</name>
<reference evidence="6 7" key="1">
    <citation type="journal article" date="2015" name="Nat. Commun.">
        <title>Outbred genome sequencing and CRISPR/Cas9 gene editing in butterflies.</title>
        <authorList>
            <person name="Li X."/>
            <person name="Fan D."/>
            <person name="Zhang W."/>
            <person name="Liu G."/>
            <person name="Zhang L."/>
            <person name="Zhao L."/>
            <person name="Fang X."/>
            <person name="Chen L."/>
            <person name="Dong Y."/>
            <person name="Chen Y."/>
            <person name="Ding Y."/>
            <person name="Zhao R."/>
            <person name="Feng M."/>
            <person name="Zhu Y."/>
            <person name="Feng Y."/>
            <person name="Jiang X."/>
            <person name="Zhu D."/>
            <person name="Xiang H."/>
            <person name="Feng X."/>
            <person name="Li S."/>
            <person name="Wang J."/>
            <person name="Zhang G."/>
            <person name="Kronforst M.R."/>
            <person name="Wang W."/>
        </authorList>
    </citation>
    <scope>NUCLEOTIDE SEQUENCE [LARGE SCALE GENOMIC DNA]</scope>
    <source>
        <strain evidence="6">Ya'a_city_454_Px</strain>
        <tissue evidence="6">Whole body</tissue>
    </source>
</reference>
<protein>
    <submittedName>
        <fullName evidence="6">Adenylate kinase isoenzyme 5</fullName>
    </submittedName>
</protein>
<dbReference type="Pfam" id="PF00406">
    <property type="entry name" value="ADK"/>
    <property type="match status" value="1"/>
</dbReference>
<keyword evidence="2" id="KW-0547">Nucleotide-binding</keyword>
<evidence type="ECO:0000256" key="2">
    <source>
        <dbReference type="ARBA" id="ARBA00022741"/>
    </source>
</evidence>
<accession>A0A194Q0J6</accession>
<dbReference type="PANTHER" id="PTHR23359">
    <property type="entry name" value="NUCLEOTIDE KINASE"/>
    <property type="match status" value="1"/>
</dbReference>
<dbReference type="GO" id="GO:0019205">
    <property type="term" value="F:nucleobase-containing compound kinase activity"/>
    <property type="evidence" value="ECO:0007669"/>
    <property type="project" value="InterPro"/>
</dbReference>
<comment type="similarity">
    <text evidence="4">Belongs to the adenylate kinase family.</text>
</comment>
<dbReference type="Proteomes" id="UP000053268">
    <property type="component" value="Unassembled WGS sequence"/>
</dbReference>
<dbReference type="InterPro" id="IPR000850">
    <property type="entry name" value="Adenylat/UMP-CMP_kin"/>
</dbReference>
<dbReference type="Gene3D" id="3.40.50.300">
    <property type="entry name" value="P-loop containing nucleotide triphosphate hydrolases"/>
    <property type="match status" value="1"/>
</dbReference>
<dbReference type="EMBL" id="KQ459584">
    <property type="protein sequence ID" value="KPI98519.1"/>
    <property type="molecule type" value="Genomic_DNA"/>
</dbReference>
<evidence type="ECO:0000313" key="7">
    <source>
        <dbReference type="Proteomes" id="UP000053268"/>
    </source>
</evidence>
<evidence type="ECO:0000256" key="4">
    <source>
        <dbReference type="RuleBase" id="RU003330"/>
    </source>
</evidence>
<dbReference type="SUPFAM" id="SSF52540">
    <property type="entry name" value="P-loop containing nucleoside triphosphate hydrolases"/>
    <property type="match status" value="1"/>
</dbReference>
<dbReference type="InterPro" id="IPR027417">
    <property type="entry name" value="P-loop_NTPase"/>
</dbReference>
<evidence type="ECO:0000313" key="6">
    <source>
        <dbReference type="EMBL" id="KPI98519.1"/>
    </source>
</evidence>
<evidence type="ECO:0000256" key="3">
    <source>
        <dbReference type="ARBA" id="ARBA00022777"/>
    </source>
</evidence>
<dbReference type="PRINTS" id="PR00094">
    <property type="entry name" value="ADENYLTKNASE"/>
</dbReference>
<feature type="region of interest" description="Disordered" evidence="5">
    <location>
        <begin position="190"/>
        <end position="237"/>
    </location>
</feature>
<organism evidence="6 7">
    <name type="scientific">Papilio xuthus</name>
    <name type="common">Asian swallowtail butterfly</name>
    <dbReference type="NCBI Taxonomy" id="66420"/>
    <lineage>
        <taxon>Eukaryota</taxon>
        <taxon>Metazoa</taxon>
        <taxon>Ecdysozoa</taxon>
        <taxon>Arthropoda</taxon>
        <taxon>Hexapoda</taxon>
        <taxon>Insecta</taxon>
        <taxon>Pterygota</taxon>
        <taxon>Neoptera</taxon>
        <taxon>Endopterygota</taxon>
        <taxon>Lepidoptera</taxon>
        <taxon>Glossata</taxon>
        <taxon>Ditrysia</taxon>
        <taxon>Papilionoidea</taxon>
        <taxon>Papilionidae</taxon>
        <taxon>Papilioninae</taxon>
        <taxon>Papilio</taxon>
    </lineage>
</organism>
<evidence type="ECO:0000256" key="5">
    <source>
        <dbReference type="SAM" id="MobiDB-lite"/>
    </source>
</evidence>
<keyword evidence="3 4" id="KW-0418">Kinase</keyword>
<dbReference type="GO" id="GO:0005524">
    <property type="term" value="F:ATP binding"/>
    <property type="evidence" value="ECO:0007669"/>
    <property type="project" value="InterPro"/>
</dbReference>
<feature type="compositionally biased region" description="Pro residues" evidence="5">
    <location>
        <begin position="215"/>
        <end position="224"/>
    </location>
</feature>
<dbReference type="AlphaFoldDB" id="A0A194Q0J6"/>
<gene>
    <name evidence="6" type="ORF">RR46_03671</name>
</gene>
<dbReference type="STRING" id="66420.A0A194Q0J6"/>
<sequence length="237" mass="25944">MSPIRHLPVIFVNGVPGAGNQTVAQTISSITGYVMIRPGELVRTEADMDTARGRLIADKLQAQEEIPEQLIVDLIKEAMLSQQDAKGYILVGFPKNPRMSNIFNSQVKWPEKIVALQVDNEVAATRLQNKLSELGRPESEINAARDIVRDAAHKVKNVHKRFGGHVITLDSSGNPKALASTLKEILSDTIEQSHNRSEESPPCALSAPAVHYQPPHAPHAPHSPIPVTVHEDKEVAH</sequence>
<proteinExistence type="inferred from homology"/>